<dbReference type="AlphaFoldDB" id="A0A059IXN9"/>
<evidence type="ECO:0000313" key="2">
    <source>
        <dbReference type="Proteomes" id="UP000024533"/>
    </source>
</evidence>
<dbReference type="EMBL" id="AOKY01000949">
    <property type="protein sequence ID" value="KDB20007.1"/>
    <property type="molecule type" value="Genomic_DNA"/>
</dbReference>
<protein>
    <submittedName>
        <fullName evidence="1">Uncharacterized protein</fullName>
    </submittedName>
</protein>
<comment type="caution">
    <text evidence="1">The sequence shown here is derived from an EMBL/GenBank/DDBJ whole genome shotgun (WGS) entry which is preliminary data.</text>
</comment>
<dbReference type="HOGENOM" id="CLU_1147886_0_0_1"/>
<reference evidence="1 2" key="1">
    <citation type="submission" date="2014-02" db="EMBL/GenBank/DDBJ databases">
        <title>The Genome Sequence of Trichophyton interdigitale MR816.</title>
        <authorList>
            <consortium name="The Broad Institute Genomics Platform"/>
            <person name="Cuomo C.A."/>
            <person name="White T.C."/>
            <person name="Graser Y."/>
            <person name="Martinez-Rossi N."/>
            <person name="Heitman J."/>
            <person name="Young S.K."/>
            <person name="Zeng Q."/>
            <person name="Gargeya S."/>
            <person name="Abouelleil A."/>
            <person name="Alvarado L."/>
            <person name="Chapman S.B."/>
            <person name="Gainer-Dewar J."/>
            <person name="Goldberg J."/>
            <person name="Griggs A."/>
            <person name="Gujja S."/>
            <person name="Hansen M."/>
            <person name="Howarth C."/>
            <person name="Imamovic A."/>
            <person name="Larimer J."/>
            <person name="Martinez D."/>
            <person name="Murphy C."/>
            <person name="Pearson M.D."/>
            <person name="Persinoti G."/>
            <person name="Poon T."/>
            <person name="Priest M."/>
            <person name="Roberts A.D."/>
            <person name="Saif S."/>
            <person name="Shea T.D."/>
            <person name="Sykes S.N."/>
            <person name="Wortman J."/>
            <person name="Nusbaum C."/>
            <person name="Birren B."/>
        </authorList>
    </citation>
    <scope>NUCLEOTIDE SEQUENCE [LARGE SCALE GENOMIC DNA]</scope>
    <source>
        <strain evidence="1 2">MR816</strain>
    </source>
</reference>
<dbReference type="Proteomes" id="UP000024533">
    <property type="component" value="Unassembled WGS sequence"/>
</dbReference>
<sequence length="242" mass="27795">MTLNDIHLTWRRKGRSLSLESMERLLGYQVANLDGPCEKQQFFYSDLTPVPATTYERTRKELDEYKKRNEMLDDRGLSRRNAFVATFLQGLGDLSGFYFPLNTNLSVLALNKQIRRGALPLSRSSKADLIANFTRAKEDHKAHGCLPSVHVSRCVALLREFSNLKLLHLRFDDDMLSAVPLEFFKSHLGILELCSLKVDSVYINGFESRSDRDELNYQAAQRNLGTLIKYGGMDHRVKIHFH</sequence>
<name>A0A059IXN9_TRIIM</name>
<gene>
    <name evidence="1" type="ORF">H109_08031</name>
</gene>
<evidence type="ECO:0000313" key="1">
    <source>
        <dbReference type="EMBL" id="KDB20007.1"/>
    </source>
</evidence>
<proteinExistence type="predicted"/>
<accession>A0A059IXN9</accession>
<organism evidence="1 2">
    <name type="scientific">Trichophyton interdigitale (strain MR816)</name>
    <dbReference type="NCBI Taxonomy" id="1215338"/>
    <lineage>
        <taxon>Eukaryota</taxon>
        <taxon>Fungi</taxon>
        <taxon>Dikarya</taxon>
        <taxon>Ascomycota</taxon>
        <taxon>Pezizomycotina</taxon>
        <taxon>Eurotiomycetes</taxon>
        <taxon>Eurotiomycetidae</taxon>
        <taxon>Onygenales</taxon>
        <taxon>Arthrodermataceae</taxon>
        <taxon>Trichophyton</taxon>
    </lineage>
</organism>
<dbReference type="OrthoDB" id="5413827at2759"/>
<keyword evidence="2" id="KW-1185">Reference proteome</keyword>